<organism evidence="1 3">
    <name type="scientific">Trichococcus ilyis</name>
    <dbReference type="NCBI Taxonomy" id="640938"/>
    <lineage>
        <taxon>Bacteria</taxon>
        <taxon>Bacillati</taxon>
        <taxon>Bacillota</taxon>
        <taxon>Bacilli</taxon>
        <taxon>Lactobacillales</taxon>
        <taxon>Carnobacteriaceae</taxon>
        <taxon>Trichococcus</taxon>
    </lineage>
</organism>
<reference evidence="2 4" key="2">
    <citation type="submission" date="2016-10" db="EMBL/GenBank/DDBJ databases">
        <authorList>
            <person name="Varghese N."/>
            <person name="Submissions S."/>
        </authorList>
    </citation>
    <scope>NUCLEOTIDE SEQUENCE [LARGE SCALE GENOMIC DNA]</scope>
    <source>
        <strain evidence="2 4">DSM 22150</strain>
    </source>
</reference>
<evidence type="ECO:0000313" key="3">
    <source>
        <dbReference type="Proteomes" id="UP000076878"/>
    </source>
</evidence>
<keyword evidence="4" id="KW-1185">Reference proteome</keyword>
<evidence type="ECO:0000313" key="2">
    <source>
        <dbReference type="EMBL" id="SEJ96412.1"/>
    </source>
</evidence>
<dbReference type="RefSeq" id="WP_068624672.1">
    <property type="nucleotide sequence ID" value="NZ_FJNB01000028.1"/>
</dbReference>
<name>A0A143Z6V3_9LACT</name>
<dbReference type="STRING" id="640938.TR210_2723"/>
<gene>
    <name evidence="2" type="ORF">SAMN05216375_14812</name>
    <name evidence="1" type="ORF">TR210_2723</name>
</gene>
<evidence type="ECO:0000313" key="1">
    <source>
        <dbReference type="EMBL" id="CZR09438.1"/>
    </source>
</evidence>
<dbReference type="AlphaFoldDB" id="A0A143Z6V3"/>
<dbReference type="EMBL" id="FNYT01000048">
    <property type="protein sequence ID" value="SEJ96412.1"/>
    <property type="molecule type" value="Genomic_DNA"/>
</dbReference>
<reference evidence="1 3" key="1">
    <citation type="submission" date="2016-02" db="EMBL/GenBank/DDBJ databases">
        <authorList>
            <person name="Wen L."/>
            <person name="He K."/>
            <person name="Yang H."/>
        </authorList>
    </citation>
    <scope>NUCLEOTIDE SEQUENCE [LARGE SCALE GENOMIC DNA]</scope>
    <source>
        <strain evidence="1">Trichococcus_R210</strain>
    </source>
</reference>
<evidence type="ECO:0000313" key="4">
    <source>
        <dbReference type="Proteomes" id="UP000199280"/>
    </source>
</evidence>
<dbReference type="Proteomes" id="UP000076878">
    <property type="component" value="Unassembled WGS sequence"/>
</dbReference>
<sequence length="464" mass="55238">MNNPERTKTKNLVEWNIEGISLTFYKATVEQHEPSQMMVLHHIKYHNWNAGWARFELGKRVKREKLYPNTPDEMRSHYYSLCEDFRELQKRWVKGREYKRMTFVDLLHDIHISQFGDELNDIYLLPEDLRTEGSSAILMYQFMPRSGTFVLNNVLFFKPGESFLTNAVWIKGLMHPDIHYIILTQKGDRLEWTGRTSKSEWEKQDELSDLNSMQCTYPTESRKLMEDLQVLLSKEFHLITEQPTPGHIFVKMTNETYESFLKVEENENSIVHLKYLHPNLTIIPNQDPNLVGAAIRLYIDTFQEDRKFRFRKASYPGETLQLWLTKFLPSLVWDSEDIYDEITFVYVSNLDKEHFVEVASFEHPQAIGKAVDPKYSNPSPLIFTDYEERMMRILVERVTSLYFRRFSQAEEVADINEYYDDIILAEAEDSLSIYQAERFEERQMQEYREAWESGDNPYNFDDFN</sequence>
<protein>
    <submittedName>
        <fullName evidence="1">Uncharacterized protein</fullName>
    </submittedName>
</protein>
<dbReference type="EMBL" id="FJNB01000028">
    <property type="protein sequence ID" value="CZR09438.1"/>
    <property type="molecule type" value="Genomic_DNA"/>
</dbReference>
<proteinExistence type="predicted"/>
<dbReference type="Proteomes" id="UP000199280">
    <property type="component" value="Unassembled WGS sequence"/>
</dbReference>
<accession>A0A143Z6V3</accession>